<keyword evidence="1" id="KW-0444">Lipid biosynthesis</keyword>
<protein>
    <submittedName>
        <fullName evidence="6">UDP-3-O-[3-hydroxymyristoyl] glucosamine N-acyltransferase</fullName>
    </submittedName>
</protein>
<dbReference type="Pfam" id="PF00132">
    <property type="entry name" value="Hexapep"/>
    <property type="match status" value="2"/>
</dbReference>
<reference evidence="6 7" key="1">
    <citation type="submission" date="2016-10" db="EMBL/GenBank/DDBJ databases">
        <authorList>
            <person name="de Groot N.N."/>
        </authorList>
    </citation>
    <scope>NUCLEOTIDE SEQUENCE [LARGE SCALE GENOMIC DNA]</scope>
    <source>
        <strain evidence="6 7">DSM 22489</strain>
    </source>
</reference>
<dbReference type="SUPFAM" id="SSF51161">
    <property type="entry name" value="Trimeric LpxA-like enzymes"/>
    <property type="match status" value="1"/>
</dbReference>
<dbReference type="CDD" id="cd03352">
    <property type="entry name" value="LbH_LpxD"/>
    <property type="match status" value="1"/>
</dbReference>
<dbReference type="AlphaFoldDB" id="A0A1H5SAZ3"/>
<evidence type="ECO:0000313" key="6">
    <source>
        <dbReference type="EMBL" id="SEF47823.1"/>
    </source>
</evidence>
<dbReference type="PANTHER" id="PTHR43378">
    <property type="entry name" value="UDP-3-O-ACYLGLUCOSAMINE N-ACYLTRANSFERASE"/>
    <property type="match status" value="1"/>
</dbReference>
<keyword evidence="7" id="KW-1185">Reference proteome</keyword>
<dbReference type="GO" id="GO:0009245">
    <property type="term" value="P:lipid A biosynthetic process"/>
    <property type="evidence" value="ECO:0007669"/>
    <property type="project" value="UniProtKB-KW"/>
</dbReference>
<dbReference type="NCBIfam" id="NF002060">
    <property type="entry name" value="PRK00892.1"/>
    <property type="match status" value="1"/>
</dbReference>
<dbReference type="GO" id="GO:0016020">
    <property type="term" value="C:membrane"/>
    <property type="evidence" value="ECO:0007669"/>
    <property type="project" value="GOC"/>
</dbReference>
<keyword evidence="3 6" id="KW-0808">Transferase</keyword>
<evidence type="ECO:0000256" key="1">
    <source>
        <dbReference type="ARBA" id="ARBA00022516"/>
    </source>
</evidence>
<keyword evidence="2" id="KW-0441">Lipid A biosynthesis</keyword>
<keyword evidence="4" id="KW-0443">Lipid metabolism</keyword>
<accession>A0A1H5SAZ3</accession>
<evidence type="ECO:0000256" key="4">
    <source>
        <dbReference type="ARBA" id="ARBA00023098"/>
    </source>
</evidence>
<evidence type="ECO:0000256" key="2">
    <source>
        <dbReference type="ARBA" id="ARBA00022556"/>
    </source>
</evidence>
<dbReference type="PANTHER" id="PTHR43378:SF2">
    <property type="entry name" value="UDP-3-O-ACYLGLUCOSAMINE N-ACYLTRANSFERASE 1, MITOCHONDRIAL-RELATED"/>
    <property type="match status" value="1"/>
</dbReference>
<organism evidence="6 7">
    <name type="scientific">Bryocella elongata</name>
    <dbReference type="NCBI Taxonomy" id="863522"/>
    <lineage>
        <taxon>Bacteria</taxon>
        <taxon>Pseudomonadati</taxon>
        <taxon>Acidobacteriota</taxon>
        <taxon>Terriglobia</taxon>
        <taxon>Terriglobales</taxon>
        <taxon>Acidobacteriaceae</taxon>
        <taxon>Bryocella</taxon>
    </lineage>
</organism>
<proteinExistence type="predicted"/>
<dbReference type="InterPro" id="IPR011004">
    <property type="entry name" value="Trimer_LpxA-like_sf"/>
</dbReference>
<sequence length="315" mass="32886">MTYTRGMRSITVQEIVALPGMQAAEDVVATERAFSRLSGFDEAMGEAIVFAQDEASLVKALESKAGLVLAPLRAETEDVRVLRVKHPKLAFALISEWFDQFEEVRIHAAAHIDPAAKLGVGVSVGAGAVIEAGAVVGDGCIIASNVTIYGCVTLGARCLIQAGAVLGAMGFGYVRASSGRYTRFPQRGTLVIEDDVEIGANTTIDRGALGETRIGSGTKIDNLVHIGHNCNVGRNVVIASQVGISGSCVIEDGAVLAGQVGLGDHARIGPGVILGGASGVFPHKRVEGPGQMFMGVPAEPVKDYLKTIAKVRRLK</sequence>
<evidence type="ECO:0000256" key="3">
    <source>
        <dbReference type="ARBA" id="ARBA00022679"/>
    </source>
</evidence>
<evidence type="ECO:0000256" key="5">
    <source>
        <dbReference type="ARBA" id="ARBA00023315"/>
    </source>
</evidence>
<evidence type="ECO:0000313" key="7">
    <source>
        <dbReference type="Proteomes" id="UP000236728"/>
    </source>
</evidence>
<dbReference type="NCBIfam" id="TIGR01853">
    <property type="entry name" value="lipid_A_lpxD"/>
    <property type="match status" value="1"/>
</dbReference>
<dbReference type="Gene3D" id="2.160.10.10">
    <property type="entry name" value="Hexapeptide repeat proteins"/>
    <property type="match status" value="1"/>
</dbReference>
<dbReference type="GO" id="GO:0016410">
    <property type="term" value="F:N-acyltransferase activity"/>
    <property type="evidence" value="ECO:0007669"/>
    <property type="project" value="InterPro"/>
</dbReference>
<dbReference type="EMBL" id="FNVA01000001">
    <property type="protein sequence ID" value="SEF47823.1"/>
    <property type="molecule type" value="Genomic_DNA"/>
</dbReference>
<dbReference type="Proteomes" id="UP000236728">
    <property type="component" value="Unassembled WGS sequence"/>
</dbReference>
<name>A0A1H5SAZ3_9BACT</name>
<keyword evidence="5 6" id="KW-0012">Acyltransferase</keyword>
<dbReference type="InterPro" id="IPR001451">
    <property type="entry name" value="Hexapep"/>
</dbReference>
<dbReference type="InterPro" id="IPR007691">
    <property type="entry name" value="LpxD"/>
</dbReference>
<gene>
    <name evidence="6" type="ORF">SAMN05421819_0137</name>
</gene>
<dbReference type="Gene3D" id="3.40.1390.10">
    <property type="entry name" value="MurE/MurF, N-terminal domain"/>
    <property type="match status" value="1"/>
</dbReference>